<dbReference type="PANTHER" id="PTHR24637">
    <property type="entry name" value="COLLAGEN"/>
    <property type="match status" value="1"/>
</dbReference>
<sequence length="345" mass="35758">MSSNKCLTIKPPAFGLYIGPKGEPGTATDKGDKGDTGEKGENGADGTNGTNGAQGAQGPQGPQGPQGARGPQGEQGIRGEKGPTGSGRTGPTGFTGITGYTGTTGTTGRTGDTGSTGSTGSTGPTGPSIWNYVGTSNANPNGDIYFIGKVGISTPTPMTDLHVVGNVLMTKTLNVGNIVVGDNVSYIGGIKMNEIVGDIACENIQVNSGIPSFNKTSGALIVKGGIGVSGNIHAIAYGSTSDYRIKDNVTSLHDLSYSVNGLNPVYYINKLANREDIGFIAHEVQPMFPFLVNGEKDGEDMQTLNYPGLIAVLTKEIQELKQKGKLMEERLDKLTEEIQNISKSL</sequence>
<dbReference type="EMBL" id="MN739692">
    <property type="protein sequence ID" value="QHT21450.1"/>
    <property type="molecule type" value="Genomic_DNA"/>
</dbReference>
<protein>
    <recommendedName>
        <fullName evidence="3">Peptidase S74 domain-containing protein</fullName>
    </recommendedName>
</protein>
<feature type="compositionally biased region" description="Basic and acidic residues" evidence="2">
    <location>
        <begin position="29"/>
        <end position="42"/>
    </location>
</feature>
<accession>A0A6C0DYP0</accession>
<keyword evidence="1" id="KW-0175">Coiled coil</keyword>
<feature type="domain" description="Peptidase S74" evidence="3">
    <location>
        <begin position="241"/>
        <end position="331"/>
    </location>
</feature>
<proteinExistence type="predicted"/>
<feature type="compositionally biased region" description="Low complexity" evidence="2">
    <location>
        <begin position="44"/>
        <end position="75"/>
    </location>
</feature>
<organism evidence="4">
    <name type="scientific">viral metagenome</name>
    <dbReference type="NCBI Taxonomy" id="1070528"/>
    <lineage>
        <taxon>unclassified sequences</taxon>
        <taxon>metagenomes</taxon>
        <taxon>organismal metagenomes</taxon>
    </lineage>
</organism>
<dbReference type="AlphaFoldDB" id="A0A6C0DYP0"/>
<evidence type="ECO:0000256" key="1">
    <source>
        <dbReference type="SAM" id="Coils"/>
    </source>
</evidence>
<dbReference type="Pfam" id="PF13884">
    <property type="entry name" value="Peptidase_S74"/>
    <property type="match status" value="1"/>
</dbReference>
<evidence type="ECO:0000259" key="3">
    <source>
        <dbReference type="PROSITE" id="PS51688"/>
    </source>
</evidence>
<feature type="compositionally biased region" description="Low complexity" evidence="2">
    <location>
        <begin position="91"/>
        <end position="127"/>
    </location>
</feature>
<dbReference type="InterPro" id="IPR030392">
    <property type="entry name" value="S74_ICA"/>
</dbReference>
<reference evidence="4" key="1">
    <citation type="journal article" date="2020" name="Nature">
        <title>Giant virus diversity and host interactions through global metagenomics.</title>
        <authorList>
            <person name="Schulz F."/>
            <person name="Roux S."/>
            <person name="Paez-Espino D."/>
            <person name="Jungbluth S."/>
            <person name="Walsh D.A."/>
            <person name="Denef V.J."/>
            <person name="McMahon K.D."/>
            <person name="Konstantinidis K.T."/>
            <person name="Eloe-Fadrosh E.A."/>
            <person name="Kyrpides N.C."/>
            <person name="Woyke T."/>
        </authorList>
    </citation>
    <scope>NUCLEOTIDE SEQUENCE</scope>
    <source>
        <strain evidence="4">GVMAG-M-3300023174-92</strain>
    </source>
</reference>
<name>A0A6C0DYP0_9ZZZZ</name>
<evidence type="ECO:0000313" key="4">
    <source>
        <dbReference type="EMBL" id="QHT21450.1"/>
    </source>
</evidence>
<feature type="region of interest" description="Disordered" evidence="2">
    <location>
        <begin position="1"/>
        <end position="128"/>
    </location>
</feature>
<feature type="coiled-coil region" evidence="1">
    <location>
        <begin position="310"/>
        <end position="344"/>
    </location>
</feature>
<evidence type="ECO:0000256" key="2">
    <source>
        <dbReference type="SAM" id="MobiDB-lite"/>
    </source>
</evidence>
<dbReference type="PROSITE" id="PS51688">
    <property type="entry name" value="ICA"/>
    <property type="match status" value="1"/>
</dbReference>
<dbReference type="PANTHER" id="PTHR24637:SF422">
    <property type="entry name" value="COLLAGEN IV NC1 DOMAIN-CONTAINING PROTEIN"/>
    <property type="match status" value="1"/>
</dbReference>